<dbReference type="PROSITE" id="PS51272">
    <property type="entry name" value="SLH"/>
    <property type="match status" value="2"/>
</dbReference>
<dbReference type="InterPro" id="IPR001119">
    <property type="entry name" value="SLH_dom"/>
</dbReference>
<proteinExistence type="predicted"/>
<feature type="chain" id="PRO_5039499549" evidence="2">
    <location>
        <begin position="28"/>
        <end position="897"/>
    </location>
</feature>
<evidence type="ECO:0000256" key="2">
    <source>
        <dbReference type="SAM" id="SignalP"/>
    </source>
</evidence>
<accession>A0A9D1A6V5</accession>
<sequence>MKNFRKVLALVLVVATLFSFVAMTASAKEYTDADKVSYTEAVDVLTAIGILNGYTDGTYRPTNTIARAEMAKMIAVLANAGKDNIGDLYASACKFADMTGDAVWAKSYVAYCNQIGIVAGRNATTFDPYGKVTGVETAKMLLCMIGFDAKAQGYVGTNWQVNVMRDAEKLGLLNGFAADYKIEKAITREEAAQMMLNALLAPMVVGTVSDNIVNISNAVWLNANGIKTVTITLTDAVTVYDCYVLYGNVLVSNVPVWTNFGGLDVTKAQDCYGNPVTKWSFTNEYGKEIWSAEYAHAYDFYYTDKATIKTDLDKLGSVNSYKLYEDGKRTKYYTDTVNNKTAFYDAVVAASGKGVETKVYLLKSIVPPVDNKSSATVKVDVIVTVKNTYIGVVDYVNKAAGTFTLNTNKTFSNAGYGFAEDDVVLYWLCSGDETLHDAEVATPVNADVTRTYFATAGQNDSYIVASGKTYNYAENLGNYVAGTGLKATLMGETENKAEGNYDLYLDKFGYIMAWVYAPEATEYGYIYLEEGSGLIHYDNWTSGGKYTYTATATTVDFDAKVTANDAIDEDAFNELKNTETGSKHGVLIQYSVNGERKDHYRTATLVTSNDIYISKADGNMYRGNGAVAFAADENTKYLVRTYDFGAADYKYTAYTWKTLPYNFCGKLSNIDGNNVVANIQFFTEKNTAGQDVLTYVFVNALYTNSTPVNAFIISKTANISDDLYVDVIGDYEAYDAVIGGKRAILAVTDDNNAKIAAGAWLNKAELTVIDLLDDNVPVYATVKPVDADTTMGTSDNAWVYEGGKIWLYGNATGDMKKSYTVAEGFFAVVAHENADLDGYDYELITDPAEINDYVEVDNGTVTTIMPEGYSDVTSWAVDNNGAMTELYIVVDRNPKNP</sequence>
<dbReference type="AlphaFoldDB" id="A0A9D1A6V5"/>
<evidence type="ECO:0000256" key="1">
    <source>
        <dbReference type="ARBA" id="ARBA00022737"/>
    </source>
</evidence>
<evidence type="ECO:0000313" key="5">
    <source>
        <dbReference type="Proteomes" id="UP000824258"/>
    </source>
</evidence>
<reference evidence="4" key="2">
    <citation type="journal article" date="2021" name="PeerJ">
        <title>Extensive microbial diversity within the chicken gut microbiome revealed by metagenomics and culture.</title>
        <authorList>
            <person name="Gilroy R."/>
            <person name="Ravi A."/>
            <person name="Getino M."/>
            <person name="Pursley I."/>
            <person name="Horton D.L."/>
            <person name="Alikhan N.F."/>
            <person name="Baker D."/>
            <person name="Gharbi K."/>
            <person name="Hall N."/>
            <person name="Watson M."/>
            <person name="Adriaenssens E.M."/>
            <person name="Foster-Nyarko E."/>
            <person name="Jarju S."/>
            <person name="Secka A."/>
            <person name="Antonio M."/>
            <person name="Oren A."/>
            <person name="Chaudhuri R.R."/>
            <person name="La Ragione R."/>
            <person name="Hildebrand F."/>
            <person name="Pallen M.J."/>
        </authorList>
    </citation>
    <scope>NUCLEOTIDE SEQUENCE</scope>
    <source>
        <strain evidence="4">ChiHjej9B8-7071</strain>
    </source>
</reference>
<feature type="domain" description="SLH" evidence="3">
    <location>
        <begin position="25"/>
        <end position="88"/>
    </location>
</feature>
<name>A0A9D1A6V5_9FIRM</name>
<comment type="caution">
    <text evidence="4">The sequence shown here is derived from an EMBL/GenBank/DDBJ whole genome shotgun (WGS) entry which is preliminary data.</text>
</comment>
<feature type="signal peptide" evidence="2">
    <location>
        <begin position="1"/>
        <end position="27"/>
    </location>
</feature>
<gene>
    <name evidence="4" type="ORF">IAA70_00060</name>
</gene>
<feature type="domain" description="SLH" evidence="3">
    <location>
        <begin position="92"/>
        <end position="155"/>
    </location>
</feature>
<organism evidence="4 5">
    <name type="scientific">Candidatus Avoscillospira stercoripullorum</name>
    <dbReference type="NCBI Taxonomy" id="2840709"/>
    <lineage>
        <taxon>Bacteria</taxon>
        <taxon>Bacillati</taxon>
        <taxon>Bacillota</taxon>
        <taxon>Clostridia</taxon>
        <taxon>Eubacteriales</taxon>
        <taxon>Oscillospiraceae</taxon>
        <taxon>Oscillospiraceae incertae sedis</taxon>
        <taxon>Candidatus Avoscillospira</taxon>
    </lineage>
</organism>
<dbReference type="EMBL" id="DVGD01000004">
    <property type="protein sequence ID" value="HIR08775.1"/>
    <property type="molecule type" value="Genomic_DNA"/>
</dbReference>
<protein>
    <submittedName>
        <fullName evidence="4">S-layer homology domain-containing protein</fullName>
    </submittedName>
</protein>
<evidence type="ECO:0000313" key="4">
    <source>
        <dbReference type="EMBL" id="HIR08775.1"/>
    </source>
</evidence>
<keyword evidence="2" id="KW-0732">Signal</keyword>
<evidence type="ECO:0000259" key="3">
    <source>
        <dbReference type="PROSITE" id="PS51272"/>
    </source>
</evidence>
<dbReference type="Proteomes" id="UP000824258">
    <property type="component" value="Unassembled WGS sequence"/>
</dbReference>
<dbReference type="Pfam" id="PF00395">
    <property type="entry name" value="SLH"/>
    <property type="match status" value="2"/>
</dbReference>
<keyword evidence="1" id="KW-0677">Repeat</keyword>
<reference evidence="4" key="1">
    <citation type="submission" date="2020-10" db="EMBL/GenBank/DDBJ databases">
        <authorList>
            <person name="Gilroy R."/>
        </authorList>
    </citation>
    <scope>NUCLEOTIDE SEQUENCE</scope>
    <source>
        <strain evidence="4">ChiHjej9B8-7071</strain>
    </source>
</reference>